<dbReference type="InterPro" id="IPR029058">
    <property type="entry name" value="AB_hydrolase_fold"/>
</dbReference>
<dbReference type="GO" id="GO:0003824">
    <property type="term" value="F:catalytic activity"/>
    <property type="evidence" value="ECO:0007669"/>
    <property type="project" value="InterPro"/>
</dbReference>
<dbReference type="CDD" id="cd19531">
    <property type="entry name" value="LCL_NRPS-like"/>
    <property type="match status" value="3"/>
</dbReference>
<dbReference type="InterPro" id="IPR000873">
    <property type="entry name" value="AMP-dep_synth/lig_dom"/>
</dbReference>
<dbReference type="Gene3D" id="3.30.559.30">
    <property type="entry name" value="Nonribosomal peptide synthetase, condensation domain"/>
    <property type="match status" value="4"/>
</dbReference>
<dbReference type="PROSITE" id="PS00455">
    <property type="entry name" value="AMP_BINDING"/>
    <property type="match status" value="4"/>
</dbReference>
<dbReference type="NCBIfam" id="NF003417">
    <property type="entry name" value="PRK04813.1"/>
    <property type="match status" value="4"/>
</dbReference>
<evidence type="ECO:0000256" key="1">
    <source>
        <dbReference type="ARBA" id="ARBA00001957"/>
    </source>
</evidence>
<dbReference type="InterPro" id="IPR023213">
    <property type="entry name" value="CAT-like_dom_sf"/>
</dbReference>
<dbReference type="InterPro" id="IPR045851">
    <property type="entry name" value="AMP-bd_C_sf"/>
</dbReference>
<feature type="domain" description="Carrier" evidence="5">
    <location>
        <begin position="4163"/>
        <end position="4237"/>
    </location>
</feature>
<name>A0A0K2ZJ17_9XANT</name>
<dbReference type="RefSeq" id="WP_081004805.1">
    <property type="nucleotide sequence ID" value="NZ_CXOI01000007.1"/>
</dbReference>
<dbReference type="GO" id="GO:0043041">
    <property type="term" value="P:amino acid activation for nonribosomal peptide biosynthetic process"/>
    <property type="evidence" value="ECO:0007669"/>
    <property type="project" value="TreeGrafter"/>
</dbReference>
<dbReference type="FunFam" id="3.30.559.10:FF:000012">
    <property type="entry name" value="Non-ribosomal peptide synthetase"/>
    <property type="match status" value="2"/>
</dbReference>
<dbReference type="SUPFAM" id="SSF52777">
    <property type="entry name" value="CoA-dependent acyltransferases"/>
    <property type="match status" value="8"/>
</dbReference>
<dbReference type="FunFam" id="1.10.1200.10:FF:000016">
    <property type="entry name" value="Non-ribosomal peptide synthase"/>
    <property type="match status" value="2"/>
</dbReference>
<evidence type="ECO:0000313" key="6">
    <source>
        <dbReference type="EMBL" id="CTP83370.1"/>
    </source>
</evidence>
<dbReference type="Pfam" id="PF00975">
    <property type="entry name" value="Thioesterase"/>
    <property type="match status" value="2"/>
</dbReference>
<dbReference type="Gene3D" id="3.30.559.10">
    <property type="entry name" value="Chloramphenicol acetyltransferase-like domain"/>
    <property type="match status" value="4"/>
</dbReference>
<dbReference type="InterPro" id="IPR025110">
    <property type="entry name" value="AMP-bd_C"/>
</dbReference>
<dbReference type="EMBL" id="CXOI01000007">
    <property type="protein sequence ID" value="CTP83370.1"/>
    <property type="molecule type" value="Genomic_DNA"/>
</dbReference>
<reference evidence="7" key="1">
    <citation type="submission" date="2015-07" db="EMBL/GenBank/DDBJ databases">
        <authorList>
            <person name="Wibberg D."/>
        </authorList>
    </citation>
    <scope>NUCLEOTIDE SEQUENCE [LARGE SCALE GENOMIC DNA]</scope>
</reference>
<dbReference type="FunFam" id="3.40.50.980:FF:000001">
    <property type="entry name" value="Non-ribosomal peptide synthetase"/>
    <property type="match status" value="3"/>
</dbReference>
<keyword evidence="7" id="KW-1185">Reference proteome</keyword>
<feature type="domain" description="Carrier" evidence="5">
    <location>
        <begin position="2023"/>
        <end position="2098"/>
    </location>
</feature>
<keyword evidence="4" id="KW-0597">Phosphoprotein</keyword>
<evidence type="ECO:0000256" key="4">
    <source>
        <dbReference type="ARBA" id="ARBA00022553"/>
    </source>
</evidence>
<dbReference type="InterPro" id="IPR020845">
    <property type="entry name" value="AMP-binding_CS"/>
</dbReference>
<accession>A0A0K2ZJ17</accession>
<feature type="domain" description="Carrier" evidence="5">
    <location>
        <begin position="966"/>
        <end position="1041"/>
    </location>
</feature>
<feature type="domain" description="Carrier" evidence="5">
    <location>
        <begin position="3077"/>
        <end position="3151"/>
    </location>
</feature>
<dbReference type="CDD" id="cd19544">
    <property type="entry name" value="E-C_NRPS"/>
    <property type="match status" value="1"/>
</dbReference>
<proteinExistence type="inferred from homology"/>
<dbReference type="FunFam" id="2.30.38.10:FF:000001">
    <property type="entry name" value="Non-ribosomal peptide synthetase PvdI"/>
    <property type="match status" value="4"/>
</dbReference>
<protein>
    <submittedName>
        <fullName evidence="6">Non-ribosomal peptide synthetase</fullName>
    </submittedName>
</protein>
<dbReference type="Gene3D" id="2.30.38.10">
    <property type="entry name" value="Luciferase, Domain 3"/>
    <property type="match status" value="4"/>
</dbReference>
<sequence length="4821" mass="522061">MDKSAKTLPASFVQKRMWLLARLDPQASITYHIANGVRLIGELDIHALQAALDRIVARHEILRTSLVEVNGQIRQRIHPATRFPLVHEDASACDRAAIARIAQQEAALPFDFELGAPVRGRLLRLAAQEHVLLLTFHHIVCDGWSIGVLLREMEALYDAYARHLPDPLPPLPIQYADYAIWQSEQLRGESLAAQLRFWTEQLAGAPPLLPLPTDRARPAVQDYRGAAVELMLPPELGQRLNALARRHGCSLFVTVLACWALLLARISATDDVLIGTPVAGRTHPDLEGLIGCFINTLALRLKVSGTPTVAQWLAHVRNVVLNAQDRQELPFERVVEALQRSRSLSHTPVFQTLFSLDGFRDSPSQHTPGLRLEPLPDASDMCAFDLILTMKESEAGLDGVIRYPTSLFDHTTVQAYAAQFLHLLQAITTNDDSFVEQLPWIPDDQRRQVLYGFNATTVALPAVTTLVEALHTHVQRNPDATAVIDGTLTLSYCELWSRAACLAERLRRIGLQPGQPVALLLPRSALLVVAELAVLMCGAAYVVLDQAQPEARLRALLHDCVAAALLCLPDCPLDVPAVPRLELEFAALAEETSAPQVGIMLGSVAYVVYTSGSTGTPKGVAVSHAAVLAFALSQQHAPLQPQDRVAFLANPAFDASTFEIWATLLHGAAIVVVDQQTLLDPRALSRHLTAAGVSILHLTAGLLPGYWQALRALLPTLRCLLTGGDSVDAGSVAALLAQAAPQRLLHCYGPTETTAFSVVHPVATLATDATRIPLGRPLPGSRAYVLDRHGQPVPIGVAGELHIAGAQLAQGYLHRPDLTAERFVPDPFAQQPGERMYRTGDLARWLADGSLDFLGRNDAQVKIRGFRIEPGEIEAALRGCVGVREAVVIARDDTGDKRLVAYLVGDMSAVDPAALRTQLAARLPEHMLPAAYVQLDALPLTPNGKLDRAALPAPDAQAMDLQAYVAPQGDLEQILATLWSELLGVEQVGRNDDFFALGGHSLLAVQLISRLRERLGVELPLAEVFAHPRVAALATVLANATPQTLPPIVPVPRTHTSPLPLSFAQQRLWFLAQLDPQADLAYLIPNGLRLRGTLDRHALRHALDRIVARHATLRTRIGLHQGEPVQIIDAADVGFRLCEHDFSACPDPEALAKIHAEQETQTPFDLAHDTLARGQLLRLGEDDHVLLVTLHHLVSDGWSMGLLVRELSTLYTAFAQGQPDPLPPLPLQYADIAVWQRRWISGEVLQRQRDFWVDYLHDAPPLLELPTDRPRPPLQDYSGDTLDITVDADLTAALRGLSQRHGTTLFMTLLAGWAVLLSRLSGQDQVVIGTPIAGRDRTELEPVIGLFVNSLALQIDLRQAPDTARLLSQVRATTLAAQAHQHLPFEQIVEALKPVRSTAHSPLFQVMFAWQNASEGHLALPGLTLQPVALPMQTVQFDLEIAMAEHGDALVGSLGYATALFERSSIERHVALFIATLRAMVADARTPVARLPLLSAADHAQLRQYNDAAGGVVAVDAMPVHRLLERQAAQRPDALAVQDATCRLDYAGLNRRANRLAHHLIALGVAADVRVALCMQRGVDAIVAILAVLKAGGAYVPLDAAYPRERLQCMLADSAPRLLIADAACLARLPETIDAVLLRIDADAEAWSAAPSDNPLVPQLHPQQLAYVIYTSGSSGQPKGVMVSHQGLATRLHALIATYGLGPQDRVLQFATLAFDASVEEIFGALCSGATLVLRDDTWLDTEQFWPQCAQAGITVVDLPTRFWAQLCAQSLQIPDCVRQVIIGGEALTPAMRQTWMQGTRTPLLDTYGPTEAVVVATTQSVGADTPTGIGRPLAGTQAHVLDRHAQPLPIGARGELHLAGTALARGYLGRPDLTAERFVPDPFPDQPGQRMYKTGDLACWRADGTLGFLGRSDRQVKLRGFRIELGEIEAALRGCDGVREAVVIARNDTGQDRLVAYLIADNTCIDTDRLRTQLAARLPDYMLPAAYVALDALPLTVNGKLDRRALPMPPLSIADAIGDAQQPQGAVEQALATVWCELLGLPQLRRDDDFFALGGHSLLAVQLISRVRTALGVELQIGDVFNHPQLHALARCVVSAAASTLPAIVPADRSAPLPLSFAQQRLWFLARLDAQAALAYLMPSGLHLRGKLDRRALRQALDRIVARHETLRTRIALHNDEPVQRIDADSIGFPLSEHDLSTHPDPDAQVRSLADQEADTPFDLDHGTLVRGRLLCLADDDHVLLITLHHLVCDGWSMGLLVRELSTLYAAFAQGQPDPLPSLPLQYADVAVWQRRWLEGDVLQRQREVWIEYLHDAPALLELPTDRPRPPQQDHRGDAVGFAFDAELTAALKSLSQRHGTTVFMTLLAAWAVLLARLAGQDQVVIGTPVANRTRSELEPLIGLFVNTQALCIDLRADPSVAGLLAQVRATALTAQQHQDLPFEQLIAALNPARNLAHHPVFQAMFTWQSATASESELELPGLQLQSVPQSLAVLKFDLDLTLEERDACIVGTLGYATALFDATTIQRWWRGFEQLLQALTRNDAIRVSQLPWLDAPQRQHLLADFGTGALATVPEQALHQLFQAQARRTPDAIAVVSDQRCVSYAALDAQANRLAQRLLGVGLRAGERVAIALPRSIDLIVAQLAVLKCGAAYVPLDEAHPTERLLALIADAQASVLIHAADSALASAQVACLTIDDLDGDDDVTTPPAISVPAAAAAYVMYTSGSTGTPKGVTVSHGAVLNLVVQDGPARLQASDRVAFASNPAFDSSTLEVWGSLLNGATVVVVPAPVMRDPHALGALLERERLSVLILVAGVLRAYAPLIAGQLGTLRLLLTGGDVADPHAMAKVFDAGGQATVLQTYGPTESTQFVTALVVDRAPDPQQRVPIGRPLANTRLYVLDRHGQPTPIGVAGELHLAGAQLAQGYLHRPGLTAERFVPDPFAEQAGERMYRTGDLARWRADGLLEFLGRNDAQVKIRGFRIEPGEIEAALRGCDGVHEAVVIARDDTGDKRLVAYLVGDSSALDSAALRVQLAARLPDHMLPAAYVQLDALPLTRNGKLDRAALPAPDAQALDLHAYVAPQGELEHVLATLWSELLGVEQVGRNDDFFALGGHSLLAVKLIERLRRLGWQIDVRALFAQPTLAGLAANLQTASSLIVPPNRIAADCTRITPDLLPLVALTQPEIDAIVASVDGGVANVQDIYPLAPLQEGLLFHHLADPLADPYLHSSVLGFPSKEQLDAFLDALDQVIARHDSLRTGFVWQGLRAPLQVVWRKATLARRVHHFDGADPAADLQAWMHTPTAAPSPQRAPLIQAHLAQDPASERWLLGLQHHHLVMDHTTLELVIEEVQAHLSGQQRHLPAPLPFRDFIAHAHGGISEQEHQAFFTEMLAGIDTPTTAFGVFAPVQDPASLQQVYLPLPAALAHALRSQARRRGVSAASLFHLAYALLLARTSGRDEAVFATLLFGRMHASAGVDRVLGMFLNTLPIRLGGAHHSVLQAVRHTQLCLAQLLHHEHAPLALAQRCSDVDPALPLLNALLNYRYAGGSTVITDDTLPQHDPLRAVEQLGGQERTHYPLVVSVNDHTEDAGFSLGVHCVEQIGAERIAAMLLQTVQALVQALEQAPDTALHALQLLPEDERAQLQGFNATAIDLAGTGYLHRQIEVQAQRTPHAIALVEGQEELSYAALEARANPLAHHLIALGVGPDRCVAVCLPRGIDLVVALLATLKAGGAYLPLDPDLPPGRLTGMLADAQPCALLAHRDTAALLGQRDDLHCVLLDADQPAWRAAPTQTPAVPTLLPQHPAYVLYTSGSTGQPKGAINTHAGIDNRLGWMQQTLGLRPAHSLLQKTPISFDVSVWEIFWTLRVGARLVLARPGGHRDPAYLTALIEQAGIDSVQFVPSMLRVFLEAIPDQRCASLQRIFCGGEALSVDLAHAVRERFPQARLYNLYGPTEAAVGVSAWEYTGADDATVPIGRPIANTRLQVLDAHGRLAPIGVPGELQIAGVQLARGYLGRPDLTAERFVPDPFAEQPGQRMYRTGDLARWRPEGVLDYLGRNDDQVKLRGVRIELGEIEIALRGCAGVREAAVVARDDLPGDTRLVAYVVGDDDAVGADTLRTQLAARLPDVMVPATYMQLDSLPLTSNGKLDRRALPVPDTAMTVCHGYIAPANVIERSLAKLWASVLGPQRIGRDDHFFELGGHSLSAMRLMTAANRLGLPLTLNLLYAHPTLRMQAECLLGGTHVLGSRALAVRRQGTRAPLFVVPTGTGDIAYAFELAAHIDPNIPVYALPWPDPLPASLEALAAQMVELIQQLQPQGPYRLLGYSSGGLLAYAIAQHLGMHDQSVPFVGLLDCDLPSAPPQTDALEQAIGNALVRQLEGAMRHRSYRARSDVQAGLNALLDRIRDSTYQDMLLACESDPTLAQLAAEEQTTIEDLLRISVTSTAFNRLWPTFLSHPLPTTCRLHLFQAVEPQPATDAYGWQRLLPAAQIERIPVAGSHITLIEAEHIAALGQSVACALGSDDAKPVSVIYQPALPLCTAKARPQRSVVCVPGAGDSVTGFVDLSSDLGDTCNVIGMQPRGTDGSCPPFGSVELAAQRYLDALPAISANAAPLHLIGHSFGGWVAYEMALRLHALGRPASSLTLIDTAPPSQAGGPQDCSRDTIVDDFLDALQLRLHAPLDIDRQTLHRLDQDALIQALHRLMVEHGLMPPRSRPDSLRGSMATFAQCCRTAYIPVRPYPGTLHLVLVDDTRLQPEQHAAEQLRLRQSWAAYAADLRPWQGSGNHMTVLAKPHSQTLAQWWISSVRDSTPAATATAPVPPGTTVIA</sequence>
<organism evidence="6 7">
    <name type="scientific">Xanthomonas graminis pv. arrhenatheri LMG 727</name>
    <dbReference type="NCBI Taxonomy" id="1195923"/>
    <lineage>
        <taxon>Bacteria</taxon>
        <taxon>Pseudomonadati</taxon>
        <taxon>Pseudomonadota</taxon>
        <taxon>Gammaproteobacteria</taxon>
        <taxon>Lysobacterales</taxon>
        <taxon>Lysobacteraceae</taxon>
        <taxon>Xanthomonas</taxon>
        <taxon>Xanthomonas translucens group</taxon>
        <taxon>Xanthomonas graminis</taxon>
    </lineage>
</organism>
<comment type="cofactor">
    <cofactor evidence="1">
        <name>pantetheine 4'-phosphate</name>
        <dbReference type="ChEBI" id="CHEBI:47942"/>
    </cofactor>
</comment>
<dbReference type="GO" id="GO:0044550">
    <property type="term" value="P:secondary metabolite biosynthetic process"/>
    <property type="evidence" value="ECO:0007669"/>
    <property type="project" value="UniProtKB-ARBA"/>
</dbReference>
<dbReference type="PANTHER" id="PTHR45527">
    <property type="entry name" value="NONRIBOSOMAL PEPTIDE SYNTHETASE"/>
    <property type="match status" value="1"/>
</dbReference>
<evidence type="ECO:0000313" key="7">
    <source>
        <dbReference type="Proteomes" id="UP000046187"/>
    </source>
</evidence>
<dbReference type="Gene3D" id="3.30.300.30">
    <property type="match status" value="4"/>
</dbReference>
<dbReference type="Gene3D" id="3.40.50.980">
    <property type="match status" value="8"/>
</dbReference>
<dbReference type="InterPro" id="IPR001242">
    <property type="entry name" value="Condensation_dom"/>
</dbReference>
<keyword evidence="3" id="KW-0596">Phosphopantetheine</keyword>
<dbReference type="SUPFAM" id="SSF53474">
    <property type="entry name" value="alpha/beta-Hydrolases"/>
    <property type="match status" value="2"/>
</dbReference>
<dbReference type="FunFam" id="3.40.50.980:FF:000002">
    <property type="entry name" value="Enterobactin synthetase component F"/>
    <property type="match status" value="1"/>
</dbReference>
<dbReference type="CDD" id="cd12117">
    <property type="entry name" value="A_NRPS_Srf_like"/>
    <property type="match status" value="2"/>
</dbReference>
<dbReference type="PROSITE" id="PS00012">
    <property type="entry name" value="PHOSPHOPANTETHEINE"/>
    <property type="match status" value="3"/>
</dbReference>
<dbReference type="PANTHER" id="PTHR45527:SF1">
    <property type="entry name" value="FATTY ACID SYNTHASE"/>
    <property type="match status" value="1"/>
</dbReference>
<dbReference type="SMART" id="SM00823">
    <property type="entry name" value="PKS_PP"/>
    <property type="match status" value="4"/>
</dbReference>
<dbReference type="GO" id="GO:0072330">
    <property type="term" value="P:monocarboxylic acid biosynthetic process"/>
    <property type="evidence" value="ECO:0007669"/>
    <property type="project" value="UniProtKB-ARBA"/>
</dbReference>
<dbReference type="SUPFAM" id="SSF47336">
    <property type="entry name" value="ACP-like"/>
    <property type="match status" value="4"/>
</dbReference>
<dbReference type="InterPro" id="IPR010071">
    <property type="entry name" value="AA_adenyl_dom"/>
</dbReference>
<dbReference type="FunFam" id="1.10.1200.10:FF:000005">
    <property type="entry name" value="Nonribosomal peptide synthetase 1"/>
    <property type="match status" value="2"/>
</dbReference>
<dbReference type="Pfam" id="PF13193">
    <property type="entry name" value="AMP-binding_C"/>
    <property type="match status" value="4"/>
</dbReference>
<gene>
    <name evidence="6" type="ORF">XTALMG727_0599</name>
</gene>
<dbReference type="GO" id="GO:0031177">
    <property type="term" value="F:phosphopantetheine binding"/>
    <property type="evidence" value="ECO:0007669"/>
    <property type="project" value="InterPro"/>
</dbReference>
<dbReference type="InterPro" id="IPR036736">
    <property type="entry name" value="ACP-like_sf"/>
</dbReference>
<dbReference type="NCBIfam" id="TIGR01733">
    <property type="entry name" value="AA-adenyl-dom"/>
    <property type="match status" value="4"/>
</dbReference>
<dbReference type="Pfam" id="PF00668">
    <property type="entry name" value="Condensation"/>
    <property type="match status" value="4"/>
</dbReference>
<dbReference type="CDD" id="cd05930">
    <property type="entry name" value="A_NRPS"/>
    <property type="match status" value="1"/>
</dbReference>
<dbReference type="FunFam" id="3.30.300.30:FF:000010">
    <property type="entry name" value="Enterobactin synthetase component F"/>
    <property type="match status" value="4"/>
</dbReference>
<dbReference type="CDD" id="cd17646">
    <property type="entry name" value="A_NRPS_AB3403-like"/>
    <property type="match status" value="1"/>
</dbReference>
<dbReference type="SUPFAM" id="SSF56801">
    <property type="entry name" value="Acetyl-CoA synthetase-like"/>
    <property type="match status" value="4"/>
</dbReference>
<dbReference type="Gene3D" id="3.40.50.1820">
    <property type="entry name" value="alpha/beta hydrolase"/>
    <property type="match status" value="2"/>
</dbReference>
<dbReference type="InterPro" id="IPR020802">
    <property type="entry name" value="TesA-like"/>
</dbReference>
<dbReference type="PROSITE" id="PS50075">
    <property type="entry name" value="CARRIER"/>
    <property type="match status" value="4"/>
</dbReference>
<dbReference type="InterPro" id="IPR020806">
    <property type="entry name" value="PKS_PP-bd"/>
</dbReference>
<dbReference type="GO" id="GO:0005829">
    <property type="term" value="C:cytosol"/>
    <property type="evidence" value="ECO:0007669"/>
    <property type="project" value="TreeGrafter"/>
</dbReference>
<dbReference type="InterPro" id="IPR009081">
    <property type="entry name" value="PP-bd_ACP"/>
</dbReference>
<dbReference type="Pfam" id="PF00501">
    <property type="entry name" value="AMP-binding"/>
    <property type="match status" value="4"/>
</dbReference>
<dbReference type="InterPro" id="IPR001031">
    <property type="entry name" value="Thioesterase"/>
</dbReference>
<evidence type="ECO:0000259" key="5">
    <source>
        <dbReference type="PROSITE" id="PS50075"/>
    </source>
</evidence>
<evidence type="ECO:0000256" key="3">
    <source>
        <dbReference type="ARBA" id="ARBA00022450"/>
    </source>
</evidence>
<dbReference type="Proteomes" id="UP000046187">
    <property type="component" value="Unassembled WGS sequence"/>
</dbReference>
<evidence type="ECO:0000256" key="2">
    <source>
        <dbReference type="ARBA" id="ARBA00006432"/>
    </source>
</evidence>
<dbReference type="Gene3D" id="1.10.1200.10">
    <property type="entry name" value="ACP-like"/>
    <property type="match status" value="4"/>
</dbReference>
<dbReference type="Pfam" id="PF00550">
    <property type="entry name" value="PP-binding"/>
    <property type="match status" value="4"/>
</dbReference>
<comment type="similarity">
    <text evidence="2">Belongs to the ATP-dependent AMP-binding enzyme family.</text>
</comment>
<dbReference type="SMART" id="SM00824">
    <property type="entry name" value="PKS_TE"/>
    <property type="match status" value="1"/>
</dbReference>
<dbReference type="FunFam" id="3.40.50.12780:FF:000012">
    <property type="entry name" value="Non-ribosomal peptide synthetase"/>
    <property type="match status" value="3"/>
</dbReference>
<dbReference type="InterPro" id="IPR006162">
    <property type="entry name" value="Ppantetheine_attach_site"/>
</dbReference>